<dbReference type="InterPro" id="IPR011990">
    <property type="entry name" value="TPR-like_helical_dom_sf"/>
</dbReference>
<keyword evidence="2 3" id="KW-0802">TPR repeat</keyword>
<gene>
    <name evidence="4" type="ORF">INT43_008882</name>
</gene>
<keyword evidence="1" id="KW-0677">Repeat</keyword>
<dbReference type="OrthoDB" id="1936594at2759"/>
<evidence type="ECO:0000256" key="3">
    <source>
        <dbReference type="PROSITE-ProRule" id="PRU00339"/>
    </source>
</evidence>
<sequence>MADHWSLIAGKSEDPLLKKIQDGEYTQILKESPVFASIETVDPKLAESGNLAEFVSNQIGSVAISDLELLVTGVAALNIFLQVNWTGPLVDLEPHHLVAGSDVEAERIQNFCLTHLAADSEEVYHLTARLGFLVIALTSFEALSQKNTVDSAPWWYARALFTQQKLLDEVANSLNQNINQLYAKTLEIIPTGNDDLLSRCHIEIGLVQHWYSMDKEAYEAFQSSQKHSGFEWNVTGAMGRRTKHQQFDVSQLVIVAESKKIDNQEQAADDKIRPEALDLNDDTLLEKVAINENEKASKQGNLQIIDQCLLLAYCLNVKNTNPDHGITAEQMVPYVSRVLDNPNNWMVYTMALLLRSRLESDKSRTVERSVLQLQALVDQIKVEDSTVQERLAYFYQILIPSKWDMEKELAQRFVSLGVLRSALEIFERLQMWEDAISVQQMLEQPEKAKKTLLSLLEQQPKSAKLWCILGDIEQNPEHWHKAWEISGRPFARAMRSLGAYHYRREEFEDSVASYEKAMKLNPLFENSWFVMGCSAMQISDWNTGVRAFSRAVALDAENAEAWNNLASIYIRQDKKGDAFFALKQATKLKFDNWKMWQNLLYVSIDIGEFAEAIHAMRRVVDIRWNKVRDEAVDTDVLSLIIDGVTKNVRDIHDREAGRLARNVQVLLEEVILSRITNSPDLWRVCSKFYIWQGEYEKALDASVKAYRSIMHDTRMETDKEVFDRVAEVAMDTVEMYENFGDQANVDWKYQARNVLKGLLGKAKNSWEDTDTYEKLKDRLAELRGNN</sequence>
<dbReference type="PANTHER" id="PTHR16193:SF0">
    <property type="entry name" value="TETRATRICOPEPTIDE REPEAT PROTEIN 27"/>
    <property type="match status" value="1"/>
</dbReference>
<feature type="repeat" description="TPR" evidence="3">
    <location>
        <begin position="491"/>
        <end position="524"/>
    </location>
</feature>
<dbReference type="InterPro" id="IPR044244">
    <property type="entry name" value="TTC27/Emw1"/>
</dbReference>
<dbReference type="SMART" id="SM00028">
    <property type="entry name" value="TPR"/>
    <property type="match status" value="4"/>
</dbReference>
<evidence type="ECO:0000256" key="2">
    <source>
        <dbReference type="ARBA" id="ARBA00022803"/>
    </source>
</evidence>
<accession>A0A8H7UJJ0</accession>
<dbReference type="PANTHER" id="PTHR16193">
    <property type="entry name" value="TETRATRICOPEPTIDE REPEAT PROTEIN 27"/>
    <property type="match status" value="1"/>
</dbReference>
<dbReference type="AlphaFoldDB" id="A0A8H7UJJ0"/>
<comment type="caution">
    <text evidence="4">The sequence shown here is derived from an EMBL/GenBank/DDBJ whole genome shotgun (WGS) entry which is preliminary data.</text>
</comment>
<dbReference type="SUPFAM" id="SSF48452">
    <property type="entry name" value="TPR-like"/>
    <property type="match status" value="1"/>
</dbReference>
<dbReference type="Gene3D" id="1.25.40.10">
    <property type="entry name" value="Tetratricopeptide repeat domain"/>
    <property type="match status" value="1"/>
</dbReference>
<reference evidence="4" key="1">
    <citation type="submission" date="2020-12" db="EMBL/GenBank/DDBJ databases">
        <title>Metabolic potential, ecology and presence of endohyphal bacteria is reflected in genomic diversity of Mucoromycotina.</title>
        <authorList>
            <person name="Muszewska A."/>
            <person name="Okrasinska A."/>
            <person name="Steczkiewicz K."/>
            <person name="Drgas O."/>
            <person name="Orlowska M."/>
            <person name="Perlinska-Lenart U."/>
            <person name="Aleksandrzak-Piekarczyk T."/>
            <person name="Szatraj K."/>
            <person name="Zielenkiewicz U."/>
            <person name="Pilsyk S."/>
            <person name="Malc E."/>
            <person name="Mieczkowski P."/>
            <person name="Kruszewska J.S."/>
            <person name="Biernat P."/>
            <person name="Pawlowska J."/>
        </authorList>
    </citation>
    <scope>NUCLEOTIDE SEQUENCE</scope>
    <source>
        <strain evidence="4">WA0000067209</strain>
    </source>
</reference>
<evidence type="ECO:0000256" key="1">
    <source>
        <dbReference type="ARBA" id="ARBA00022737"/>
    </source>
</evidence>
<dbReference type="Pfam" id="PF13432">
    <property type="entry name" value="TPR_16"/>
    <property type="match status" value="1"/>
</dbReference>
<dbReference type="PROSITE" id="PS50005">
    <property type="entry name" value="TPR"/>
    <property type="match status" value="2"/>
</dbReference>
<organism evidence="4 5">
    <name type="scientific">Mortierella isabellina</name>
    <name type="common">Filamentous fungus</name>
    <name type="synonym">Umbelopsis isabellina</name>
    <dbReference type="NCBI Taxonomy" id="91625"/>
    <lineage>
        <taxon>Eukaryota</taxon>
        <taxon>Fungi</taxon>
        <taxon>Fungi incertae sedis</taxon>
        <taxon>Mucoromycota</taxon>
        <taxon>Mucoromycotina</taxon>
        <taxon>Umbelopsidomycetes</taxon>
        <taxon>Umbelopsidales</taxon>
        <taxon>Umbelopsidaceae</taxon>
        <taxon>Umbelopsis</taxon>
    </lineage>
</organism>
<dbReference type="InterPro" id="IPR019734">
    <property type="entry name" value="TPR_rpt"/>
</dbReference>
<keyword evidence="5" id="KW-1185">Reference proteome</keyword>
<dbReference type="EMBL" id="JAEPQZ010000005">
    <property type="protein sequence ID" value="KAG2181299.1"/>
    <property type="molecule type" value="Genomic_DNA"/>
</dbReference>
<evidence type="ECO:0008006" key="6">
    <source>
        <dbReference type="Google" id="ProtNLM"/>
    </source>
</evidence>
<dbReference type="PROSITE" id="PS50293">
    <property type="entry name" value="TPR_REGION"/>
    <property type="match status" value="1"/>
</dbReference>
<protein>
    <recommendedName>
        <fullName evidence="6">TPR-like protein</fullName>
    </recommendedName>
</protein>
<evidence type="ECO:0000313" key="5">
    <source>
        <dbReference type="Proteomes" id="UP000654370"/>
    </source>
</evidence>
<proteinExistence type="predicted"/>
<dbReference type="Proteomes" id="UP000654370">
    <property type="component" value="Unassembled WGS sequence"/>
</dbReference>
<name>A0A8H7UJJ0_MORIS</name>
<evidence type="ECO:0000313" key="4">
    <source>
        <dbReference type="EMBL" id="KAG2181299.1"/>
    </source>
</evidence>
<feature type="repeat" description="TPR" evidence="3">
    <location>
        <begin position="525"/>
        <end position="558"/>
    </location>
</feature>